<dbReference type="EMBL" id="GAKP01019900">
    <property type="protein sequence ID" value="JAC39052.1"/>
    <property type="molecule type" value="Transcribed_RNA"/>
</dbReference>
<dbReference type="InterPro" id="IPR036788">
    <property type="entry name" value="T_IF-3_C_sf"/>
</dbReference>
<dbReference type="GO" id="GO:0070124">
    <property type="term" value="P:mitochondrial translational initiation"/>
    <property type="evidence" value="ECO:0007669"/>
    <property type="project" value="TreeGrafter"/>
</dbReference>
<dbReference type="SUPFAM" id="SSF55200">
    <property type="entry name" value="Translation initiation factor IF3, C-terminal domain"/>
    <property type="match status" value="1"/>
</dbReference>
<dbReference type="PANTHER" id="PTHR10938">
    <property type="entry name" value="TRANSLATION INITIATION FACTOR IF-3"/>
    <property type="match status" value="1"/>
</dbReference>
<dbReference type="InterPro" id="IPR001288">
    <property type="entry name" value="Translation_initiation_fac_3"/>
</dbReference>
<evidence type="ECO:0000256" key="2">
    <source>
        <dbReference type="ARBA" id="ARBA00022540"/>
    </source>
</evidence>
<dbReference type="Gene3D" id="3.30.110.10">
    <property type="entry name" value="Translation initiation factor 3 (IF-3), C-terminal domain"/>
    <property type="match status" value="1"/>
</dbReference>
<dbReference type="AlphaFoldDB" id="A0A034VAA8"/>
<dbReference type="OrthoDB" id="21573at2759"/>
<sequence length="219" mass="24541">MNLLLQRSTRTLLYSFAQQNVQLAAFVRTKKTGASSPISSGVAQQHTTNPLSKITLVQPNQSMIVTTFKEAQKLAKRRELHLVKQQDFDTKTQRAVYKLVTAAEMLSEDVDESAVDKKNSTEKKSEKSLTLGSRITEHDLASRLKHISKWLAKNHEVCVLIQGSPDDIGKCERILKTIEQSVKEPENIGRIVQKRIKGSHIKFNILPVPKPTGETVTQS</sequence>
<evidence type="ECO:0000256" key="1">
    <source>
        <dbReference type="ARBA" id="ARBA00005439"/>
    </source>
</evidence>
<dbReference type="GO" id="GO:0043022">
    <property type="term" value="F:ribosome binding"/>
    <property type="evidence" value="ECO:0007669"/>
    <property type="project" value="TreeGrafter"/>
</dbReference>
<evidence type="ECO:0000256" key="3">
    <source>
        <dbReference type="ARBA" id="ARBA00022917"/>
    </source>
</evidence>
<dbReference type="GO" id="GO:0003743">
    <property type="term" value="F:translation initiation factor activity"/>
    <property type="evidence" value="ECO:0007669"/>
    <property type="project" value="UniProtKB-KW"/>
</dbReference>
<dbReference type="GO" id="GO:0032790">
    <property type="term" value="P:ribosome disassembly"/>
    <property type="evidence" value="ECO:0007669"/>
    <property type="project" value="TreeGrafter"/>
</dbReference>
<evidence type="ECO:0008006" key="6">
    <source>
        <dbReference type="Google" id="ProtNLM"/>
    </source>
</evidence>
<name>A0A034VAA8_BACDO</name>
<feature type="region of interest" description="Disordered" evidence="4">
    <location>
        <begin position="110"/>
        <end position="129"/>
    </location>
</feature>
<proteinExistence type="inferred from homology"/>
<evidence type="ECO:0000256" key="4">
    <source>
        <dbReference type="SAM" id="MobiDB-lite"/>
    </source>
</evidence>
<keyword evidence="2" id="KW-0396">Initiation factor</keyword>
<keyword evidence="3" id="KW-0648">Protein biosynthesis</keyword>
<reference evidence="5" key="1">
    <citation type="journal article" date="2014" name="BMC Genomics">
        <title>Characterizing the developmental transcriptome of the oriental fruit fly, Bactrocera dorsalis (Diptera: Tephritidae) through comparative genomic analysis with Drosophila melanogaster utilizing modENCODE datasets.</title>
        <authorList>
            <person name="Geib S.M."/>
            <person name="Calla B."/>
            <person name="Hall B."/>
            <person name="Hou S."/>
            <person name="Manoukis N.C."/>
        </authorList>
    </citation>
    <scope>NUCLEOTIDE SEQUENCE</scope>
    <source>
        <strain evidence="5">Punador</strain>
    </source>
</reference>
<dbReference type="GO" id="GO:0005739">
    <property type="term" value="C:mitochondrion"/>
    <property type="evidence" value="ECO:0007669"/>
    <property type="project" value="TreeGrafter"/>
</dbReference>
<comment type="similarity">
    <text evidence="1">Belongs to the IF-3 family.</text>
</comment>
<protein>
    <recommendedName>
        <fullName evidence="6">Translation initiation factor IF-3, mitochondrial</fullName>
    </recommendedName>
</protein>
<feature type="compositionally biased region" description="Basic and acidic residues" evidence="4">
    <location>
        <begin position="114"/>
        <end position="127"/>
    </location>
</feature>
<organism evidence="5">
    <name type="scientific">Bactrocera dorsalis</name>
    <name type="common">Oriental fruit fly</name>
    <name type="synonym">Dacus dorsalis</name>
    <dbReference type="NCBI Taxonomy" id="27457"/>
    <lineage>
        <taxon>Eukaryota</taxon>
        <taxon>Metazoa</taxon>
        <taxon>Ecdysozoa</taxon>
        <taxon>Arthropoda</taxon>
        <taxon>Hexapoda</taxon>
        <taxon>Insecta</taxon>
        <taxon>Pterygota</taxon>
        <taxon>Neoptera</taxon>
        <taxon>Endopterygota</taxon>
        <taxon>Diptera</taxon>
        <taxon>Brachycera</taxon>
        <taxon>Muscomorpha</taxon>
        <taxon>Tephritoidea</taxon>
        <taxon>Tephritidae</taxon>
        <taxon>Bactrocera</taxon>
        <taxon>Bactrocera</taxon>
    </lineage>
</organism>
<dbReference type="PANTHER" id="PTHR10938:SF0">
    <property type="entry name" value="TRANSLATION INITIATION FACTOR IF-3, MITOCHONDRIAL"/>
    <property type="match status" value="1"/>
</dbReference>
<evidence type="ECO:0000313" key="5">
    <source>
        <dbReference type="EMBL" id="JAC39052.1"/>
    </source>
</evidence>
<accession>A0A034VAA8</accession>